<sequence>MQMLQDKDRKLFESYQEAFFIFFDDKIRSKIQREINQRMMRVINQFQEMTETEWKAFWSITLIIMIKPQRRVHDYWNHRVLYYSPLIAQQMVRDKYLQILNHLCLSDMVYKVATESEILASKYTVKLVYESQLPSEIRNELIALNKVNEEEGQEQCYIIEGQTVDGVEWFEKAIAANFRKLGKRCPCFCLDESLIAYSGRAALKQYMKLKPKNGEHGHDLVGTLKLNKINKVHKIYKKHGEFYIGKMRTQTKNSFQVYHTQWQPVNRKKEVNILSTRHPIQYGDSVQTKRKERKPAIVDKYNKNKAAVDLVDRRCRSYEFPHKCRRWPVYFLFHCISMCLHNSYIWIQQEHPDIPMQSSFEQYVLGIATNMNNLYKYLKKDNEKSTTKYQHHFLLNSIQSEELTHQVQHQCDLCQKRTRLCCTCGCSICKPCFDEHKSSVNFHKKVNGKNTSENILIYVVLIQFKSKTIFAQA</sequence>
<dbReference type="EMBL" id="CATOUU010000570">
    <property type="protein sequence ID" value="CAI9934490.1"/>
    <property type="molecule type" value="Genomic_DNA"/>
</dbReference>
<dbReference type="PANTHER" id="PTHR46599">
    <property type="entry name" value="PIGGYBAC TRANSPOSABLE ELEMENT-DERIVED PROTEIN 4"/>
    <property type="match status" value="1"/>
</dbReference>
<dbReference type="Pfam" id="PF13843">
    <property type="entry name" value="DDE_Tnp_1_7"/>
    <property type="match status" value="2"/>
</dbReference>
<protein>
    <submittedName>
        <fullName evidence="2">Transposase IS4</fullName>
    </submittedName>
    <submittedName>
        <fullName evidence="3">Transposase_IS4</fullName>
    </submittedName>
</protein>
<reference evidence="2" key="1">
    <citation type="submission" date="2023-06" db="EMBL/GenBank/DDBJ databases">
        <authorList>
            <person name="Kurt Z."/>
        </authorList>
    </citation>
    <scope>NUCLEOTIDE SEQUENCE</scope>
</reference>
<evidence type="ECO:0000313" key="4">
    <source>
        <dbReference type="Proteomes" id="UP001642409"/>
    </source>
</evidence>
<reference evidence="3 4" key="2">
    <citation type="submission" date="2024-07" db="EMBL/GenBank/DDBJ databases">
        <authorList>
            <person name="Akdeniz Z."/>
        </authorList>
    </citation>
    <scope>NUCLEOTIDE SEQUENCE [LARGE SCALE GENOMIC DNA]</scope>
</reference>
<organism evidence="2">
    <name type="scientific">Hexamita inflata</name>
    <dbReference type="NCBI Taxonomy" id="28002"/>
    <lineage>
        <taxon>Eukaryota</taxon>
        <taxon>Metamonada</taxon>
        <taxon>Diplomonadida</taxon>
        <taxon>Hexamitidae</taxon>
        <taxon>Hexamitinae</taxon>
        <taxon>Hexamita</taxon>
    </lineage>
</organism>
<comment type="caution">
    <text evidence="2">The sequence shown here is derived from an EMBL/GenBank/DDBJ whole genome shotgun (WGS) entry which is preliminary data.</text>
</comment>
<dbReference type="EMBL" id="CAXDID020000473">
    <property type="protein sequence ID" value="CAL6095155.1"/>
    <property type="molecule type" value="Genomic_DNA"/>
</dbReference>
<feature type="domain" description="PiggyBac transposable element-derived protein" evidence="1">
    <location>
        <begin position="216"/>
        <end position="344"/>
    </location>
</feature>
<dbReference type="AlphaFoldDB" id="A0AA86PEA3"/>
<accession>A0AA86PEA3</accession>
<evidence type="ECO:0000313" key="2">
    <source>
        <dbReference type="EMBL" id="CAI9934490.1"/>
    </source>
</evidence>
<gene>
    <name evidence="2" type="ORF">HINF_LOCUS22135</name>
    <name evidence="3" type="ORF">HINF_LOCUS67814</name>
</gene>
<keyword evidence="4" id="KW-1185">Reference proteome</keyword>
<name>A0AA86PEA3_9EUKA</name>
<dbReference type="InterPro" id="IPR029526">
    <property type="entry name" value="PGBD"/>
</dbReference>
<proteinExistence type="predicted"/>
<dbReference type="PANTHER" id="PTHR46599:SF3">
    <property type="entry name" value="PIGGYBAC TRANSPOSABLE ELEMENT-DERIVED PROTEIN 4"/>
    <property type="match status" value="1"/>
</dbReference>
<dbReference type="Proteomes" id="UP001642409">
    <property type="component" value="Unassembled WGS sequence"/>
</dbReference>
<feature type="domain" description="PiggyBac transposable element-derived protein" evidence="1">
    <location>
        <begin position="16"/>
        <end position="212"/>
    </location>
</feature>
<evidence type="ECO:0000259" key="1">
    <source>
        <dbReference type="Pfam" id="PF13843"/>
    </source>
</evidence>
<evidence type="ECO:0000313" key="3">
    <source>
        <dbReference type="EMBL" id="CAL6095155.1"/>
    </source>
</evidence>